<dbReference type="Gene3D" id="3.30.1490.270">
    <property type="match status" value="1"/>
</dbReference>
<sequence>MTVLEPVDDEARGSGEDSHGDGRHGEPHGALEGYDEAYAAPGSPRAPYERLLGELAEVDLGALRAQVWKRMEAIGATFGTQPFGVDPVPRILAADEWASLSAGLAQRVLALNAFVRDAYGERRIVTAGVVPAHVIEQADGYEPDLRGRLPDGAVPIGVAGLDVVRDTCGTLRVLEDNLRMPSGFTYAVAAQEAVLEALPHVGAPRHDLAAGVAPALARTLRDAAPGGGGGSGGGSDGPVVVLLSEGEDGATWYEHATAARWLGIPAVTLRDLRRHGRDVVATLPGGRRVKVDVVYRRADEDRLRGDDGRPTALAELLLEPWLAGHVAVVNAFGTGVADDKLAHAHVEGMIRFYLGQEPLLKSVPTLDPSDPDVAARVIADPRSYVVKPRSGEGGKGVVVCAHADAADVRRVVHELRERPERWIAQETVALSHHPTVVDGRLAPRHIDLRPFVFATRTGATAVPGGLTRVAWEAGALVVNSSQQGGAKDTWVLR</sequence>
<protein>
    <submittedName>
        <fullName evidence="3">Circularly permuted type 2 ATP-grasp protein</fullName>
    </submittedName>
</protein>
<dbReference type="PIRSF" id="PIRSF005522">
    <property type="entry name" value="UCP005522"/>
    <property type="match status" value="1"/>
</dbReference>
<reference evidence="3 4" key="2">
    <citation type="submission" date="2023-10" db="EMBL/GenBank/DDBJ databases">
        <authorList>
            <person name="Han X.F."/>
        </authorList>
    </citation>
    <scope>NUCLEOTIDE SEQUENCE [LARGE SCALE GENOMIC DNA]</scope>
    <source>
        <strain evidence="3 4">KCTC 39840</strain>
    </source>
</reference>
<gene>
    <name evidence="3" type="ORF">R7226_10725</name>
</gene>
<dbReference type="Pfam" id="PF14403">
    <property type="entry name" value="CP_ATPgrasp_2"/>
    <property type="match status" value="1"/>
</dbReference>
<feature type="compositionally biased region" description="Basic and acidic residues" evidence="1">
    <location>
        <begin position="9"/>
        <end position="29"/>
    </location>
</feature>
<organism evidence="3 4">
    <name type="scientific">Conexibacter stalactiti</name>
    <dbReference type="NCBI Taxonomy" id="1940611"/>
    <lineage>
        <taxon>Bacteria</taxon>
        <taxon>Bacillati</taxon>
        <taxon>Actinomycetota</taxon>
        <taxon>Thermoleophilia</taxon>
        <taxon>Solirubrobacterales</taxon>
        <taxon>Conexibacteraceae</taxon>
        <taxon>Conexibacter</taxon>
    </lineage>
</organism>
<dbReference type="PANTHER" id="PTHR34595">
    <property type="entry name" value="BLR5612 PROTEIN"/>
    <property type="match status" value="1"/>
</dbReference>
<proteinExistence type="predicted"/>
<feature type="region of interest" description="Disordered" evidence="1">
    <location>
        <begin position="1"/>
        <end position="31"/>
    </location>
</feature>
<dbReference type="InterPro" id="IPR051680">
    <property type="entry name" value="ATP-dep_Glu-Cys_Ligase-2"/>
</dbReference>
<feature type="domain" description="Circularly permuted ATP-grasp type 2" evidence="2">
    <location>
        <begin position="89"/>
        <end position="470"/>
    </location>
</feature>
<comment type="caution">
    <text evidence="3">The sequence shown here is derived from an EMBL/GenBank/DDBJ whole genome shotgun (WGS) entry which is preliminary data.</text>
</comment>
<dbReference type="PANTHER" id="PTHR34595:SF7">
    <property type="entry name" value="SLL1039 PROTEIN"/>
    <property type="match status" value="1"/>
</dbReference>
<dbReference type="InterPro" id="IPR016450">
    <property type="entry name" value="UCP005522"/>
</dbReference>
<dbReference type="SUPFAM" id="SSF56059">
    <property type="entry name" value="Glutathione synthetase ATP-binding domain-like"/>
    <property type="match status" value="1"/>
</dbReference>
<name>A0ABU4HRY3_9ACTN</name>
<evidence type="ECO:0000313" key="4">
    <source>
        <dbReference type="Proteomes" id="UP001284601"/>
    </source>
</evidence>
<dbReference type="Proteomes" id="UP001284601">
    <property type="component" value="Unassembled WGS sequence"/>
</dbReference>
<dbReference type="InterPro" id="IPR025841">
    <property type="entry name" value="CP_ATPgrasp_2"/>
</dbReference>
<evidence type="ECO:0000256" key="1">
    <source>
        <dbReference type="SAM" id="MobiDB-lite"/>
    </source>
</evidence>
<dbReference type="RefSeq" id="WP_318597134.1">
    <property type="nucleotide sequence ID" value="NZ_JAWSTH010000022.1"/>
</dbReference>
<dbReference type="Gene3D" id="3.40.50.11290">
    <property type="match status" value="1"/>
</dbReference>
<evidence type="ECO:0000313" key="3">
    <source>
        <dbReference type="EMBL" id="MDW5594814.1"/>
    </source>
</evidence>
<keyword evidence="4" id="KW-1185">Reference proteome</keyword>
<reference evidence="4" key="1">
    <citation type="submission" date="2023-07" db="EMBL/GenBank/DDBJ databases">
        <title>Conexibacter stalactiti sp. nov., isolated from stalactites in a lava cave and emended description of the genus Conexibacter.</title>
        <authorList>
            <person name="Lee S.D."/>
        </authorList>
    </citation>
    <scope>NUCLEOTIDE SEQUENCE [LARGE SCALE GENOMIC DNA]</scope>
    <source>
        <strain evidence="4">KCTC 39840</strain>
    </source>
</reference>
<accession>A0ABU4HRY3</accession>
<dbReference type="EMBL" id="JAWSTH010000022">
    <property type="protein sequence ID" value="MDW5594814.1"/>
    <property type="molecule type" value="Genomic_DNA"/>
</dbReference>
<evidence type="ECO:0000259" key="2">
    <source>
        <dbReference type="Pfam" id="PF14403"/>
    </source>
</evidence>